<protein>
    <submittedName>
        <fullName evidence="2">Uncharacterized protein</fullName>
    </submittedName>
</protein>
<evidence type="ECO:0000313" key="2">
    <source>
        <dbReference type="EMBL" id="NYF40212.1"/>
    </source>
</evidence>
<comment type="caution">
    <text evidence="2">The sequence shown here is derived from an EMBL/GenBank/DDBJ whole genome shotgun (WGS) entry which is preliminary data.</text>
</comment>
<gene>
    <name evidence="2" type="ORF">HDA43_002371</name>
</gene>
<reference evidence="2 3" key="1">
    <citation type="submission" date="2020-07" db="EMBL/GenBank/DDBJ databases">
        <title>Sequencing the genomes of 1000 actinobacteria strains.</title>
        <authorList>
            <person name="Klenk H.-P."/>
        </authorList>
    </citation>
    <scope>NUCLEOTIDE SEQUENCE [LARGE SCALE GENOMIC DNA]</scope>
    <source>
        <strain evidence="2 3">DSM 45763</strain>
    </source>
</reference>
<feature type="region of interest" description="Disordered" evidence="1">
    <location>
        <begin position="1"/>
        <end position="32"/>
    </location>
</feature>
<accession>A0A852USM7</accession>
<name>A0A852USM7_9ACTN</name>
<dbReference type="AlphaFoldDB" id="A0A852USM7"/>
<evidence type="ECO:0000256" key="1">
    <source>
        <dbReference type="SAM" id="MobiDB-lite"/>
    </source>
</evidence>
<dbReference type="Proteomes" id="UP000576393">
    <property type="component" value="Unassembled WGS sequence"/>
</dbReference>
<proteinExistence type="predicted"/>
<dbReference type="EMBL" id="JACCCO010000001">
    <property type="protein sequence ID" value="NYF40212.1"/>
    <property type="molecule type" value="Genomic_DNA"/>
</dbReference>
<keyword evidence="3" id="KW-1185">Reference proteome</keyword>
<sequence>MNVTPNIHGMTGTHVQGPSPAPGGDRRPEDRPAVSARALVLAACAMSPALCLPVPASAAAPAVVPAAVSTPAVTVPATGPETPADETAPLRFRLRSTASSSQVSGGAREFVIRVDVQNLNKGPVTLVGIGRNGPGLRLMSADDSPQTLKPRERVSYELRYRVTDCDAVPRKDWPIPVRVRQGAGQRVVEVPLAGFAPDAMEGGEESSATVPWQAAMAGEVCRIF</sequence>
<organism evidence="2 3">
    <name type="scientific">Streptosporangium sandarakinum</name>
    <dbReference type="NCBI Taxonomy" id="1260955"/>
    <lineage>
        <taxon>Bacteria</taxon>
        <taxon>Bacillati</taxon>
        <taxon>Actinomycetota</taxon>
        <taxon>Actinomycetes</taxon>
        <taxon>Streptosporangiales</taxon>
        <taxon>Streptosporangiaceae</taxon>
        <taxon>Streptosporangium</taxon>
    </lineage>
</organism>
<evidence type="ECO:0000313" key="3">
    <source>
        <dbReference type="Proteomes" id="UP000576393"/>
    </source>
</evidence>
<dbReference type="RefSeq" id="WP_179819750.1">
    <property type="nucleotide sequence ID" value="NZ_JACCCO010000001.1"/>
</dbReference>